<evidence type="ECO:0000256" key="9">
    <source>
        <dbReference type="ARBA" id="ARBA00023160"/>
    </source>
</evidence>
<feature type="transmembrane region" description="Helical" evidence="10">
    <location>
        <begin position="239"/>
        <end position="261"/>
    </location>
</feature>
<dbReference type="Pfam" id="PF01151">
    <property type="entry name" value="ELO"/>
    <property type="match status" value="1"/>
</dbReference>
<feature type="transmembrane region" description="Helical" evidence="10">
    <location>
        <begin position="169"/>
        <end position="188"/>
    </location>
</feature>
<evidence type="ECO:0000256" key="7">
    <source>
        <dbReference type="ARBA" id="ARBA00023098"/>
    </source>
</evidence>
<dbReference type="GO" id="GO:0034625">
    <property type="term" value="P:fatty acid elongation, monounsaturated fatty acid"/>
    <property type="evidence" value="ECO:0007669"/>
    <property type="project" value="TreeGrafter"/>
</dbReference>
<organism evidence="12">
    <name type="scientific">Brachionus koreanus</name>
    <dbReference type="NCBI Taxonomy" id="1199090"/>
    <lineage>
        <taxon>Eukaryota</taxon>
        <taxon>Metazoa</taxon>
        <taxon>Spiralia</taxon>
        <taxon>Gnathifera</taxon>
        <taxon>Rotifera</taxon>
        <taxon>Eurotatoria</taxon>
        <taxon>Monogononta</taxon>
        <taxon>Pseudotrocha</taxon>
        <taxon>Ploima</taxon>
        <taxon>Brachionidae</taxon>
        <taxon>Brachionus</taxon>
    </lineage>
</organism>
<sequence length="301" mass="35796">MNETLIHKWNLFYQDALTKTDPRTNNLPLVWNDPTPVLYLVTAYLLMVLTGKRIMSYLPEIKVPSWILFAYNFGLVLLSAYMFMEIVVGVYQSGYNYACGEINHKPEETRVTKALWWYFFSKAIEFLDTFWMIIRKRFNQVTFLHVFHHSTMLMIWWVVISWIPAGQAYFGAALNCVVHVFMYTYYAFSVIPSLKDKLWWKKYITTFQLVQFVITFTHTMNGIYLTMSGKCSFPMWGQILLSSYMVIMLVLFGNFYIHEYIKKTNDAKRRKNQTKDLNNNLIKEDKKKYFENNKQKAKKAD</sequence>
<dbReference type="AlphaFoldDB" id="A0A291LM93"/>
<evidence type="ECO:0000313" key="13">
    <source>
        <dbReference type="EMBL" id="QBO55907.1"/>
    </source>
</evidence>
<evidence type="ECO:0000256" key="5">
    <source>
        <dbReference type="ARBA" id="ARBA00022832"/>
    </source>
</evidence>
<keyword evidence="6 10" id="KW-1133">Transmembrane helix</keyword>
<evidence type="ECO:0000256" key="2">
    <source>
        <dbReference type="ARBA" id="ARBA00022516"/>
    </source>
</evidence>
<dbReference type="GO" id="GO:0005789">
    <property type="term" value="C:endoplasmic reticulum membrane"/>
    <property type="evidence" value="ECO:0007669"/>
    <property type="project" value="TreeGrafter"/>
</dbReference>
<dbReference type="EMBL" id="MH511220">
    <property type="protein sequence ID" value="QBO55907.1"/>
    <property type="molecule type" value="mRNA"/>
</dbReference>
<keyword evidence="8 10" id="KW-0472">Membrane</keyword>
<dbReference type="InterPro" id="IPR002076">
    <property type="entry name" value="ELO_fam"/>
</dbReference>
<dbReference type="InterPro" id="IPR030457">
    <property type="entry name" value="ELO_CS"/>
</dbReference>
<evidence type="ECO:0000256" key="10">
    <source>
        <dbReference type="RuleBase" id="RU361115"/>
    </source>
</evidence>
<reference evidence="13" key="3">
    <citation type="submission" date="2018-06" db="EMBL/GenBank/DDBJ databases">
        <authorList>
            <person name="Lee J.-S."/>
        </authorList>
    </citation>
    <scope>NUCLEOTIDE SEQUENCE</scope>
</reference>
<evidence type="ECO:0000256" key="11">
    <source>
        <dbReference type="SAM" id="MobiDB-lite"/>
    </source>
</evidence>
<feature type="transmembrane region" description="Helical" evidence="10">
    <location>
        <begin position="66"/>
        <end position="84"/>
    </location>
</feature>
<keyword evidence="9 10" id="KW-0275">Fatty acid biosynthesis</keyword>
<feature type="compositionally biased region" description="Basic and acidic residues" evidence="11">
    <location>
        <begin position="282"/>
        <end position="301"/>
    </location>
</feature>
<comment type="catalytic activity">
    <reaction evidence="10">
        <text>a very-long-chain acyl-CoA + malonyl-CoA + H(+) = a very-long-chain 3-oxoacyl-CoA + CO2 + CoA</text>
        <dbReference type="Rhea" id="RHEA:32727"/>
        <dbReference type="ChEBI" id="CHEBI:15378"/>
        <dbReference type="ChEBI" id="CHEBI:16526"/>
        <dbReference type="ChEBI" id="CHEBI:57287"/>
        <dbReference type="ChEBI" id="CHEBI:57384"/>
        <dbReference type="ChEBI" id="CHEBI:90725"/>
        <dbReference type="ChEBI" id="CHEBI:90736"/>
        <dbReference type="EC" id="2.3.1.199"/>
    </reaction>
</comment>
<keyword evidence="5 10" id="KW-0276">Fatty acid metabolism</keyword>
<reference evidence="12" key="1">
    <citation type="journal article" date="2017" name="Comp. Biochem. Physiol., Part A Mol. Integr. Physiol.">
        <title>Interrelationship of salinity shift with oxidative stress and lipid metabolism in the monogonont rotifer Brachionus koreanus.</title>
        <authorList>
            <person name="Lee M.C."/>
            <person name="Park J.C."/>
            <person name="Kim D.H."/>
            <person name="Kang S."/>
            <person name="Shin K.H."/>
            <person name="Park H.G."/>
            <person name="Han J."/>
            <person name="Lee J.S."/>
        </authorList>
    </citation>
    <scope>NUCLEOTIDE SEQUENCE</scope>
</reference>
<keyword evidence="3 10" id="KW-0808">Transferase</keyword>
<reference evidence="12" key="2">
    <citation type="submission" date="2017-08" db="EMBL/GenBank/DDBJ databases">
        <authorList>
            <person name="de Groot N.N."/>
        </authorList>
    </citation>
    <scope>NUCLEOTIDE SEQUENCE</scope>
</reference>
<evidence type="ECO:0000256" key="4">
    <source>
        <dbReference type="ARBA" id="ARBA00022692"/>
    </source>
</evidence>
<dbReference type="EC" id="2.3.1.199" evidence="10"/>
<evidence type="ECO:0000256" key="8">
    <source>
        <dbReference type="ARBA" id="ARBA00023136"/>
    </source>
</evidence>
<feature type="region of interest" description="Disordered" evidence="11">
    <location>
        <begin position="272"/>
        <end position="301"/>
    </location>
</feature>
<feature type="transmembrane region" description="Helical" evidence="10">
    <location>
        <begin position="209"/>
        <end position="227"/>
    </location>
</feature>
<reference evidence="13" key="4">
    <citation type="journal article" date="2019" name="Comp. Biochem. Physiol. Part D Genomics Proteomics">
        <title>Genome-wide characterization and expression of the elongation of very long chain fatty acid (Elovl) genes and fatty acid profiles in the alga (Tetraselmis suecica) fed marine rotifer Brachionus koreanus.</title>
        <authorList>
            <person name="Lee M.C."/>
            <person name="Park J.C."/>
            <person name="Yoon D.S."/>
            <person name="Choi H."/>
            <person name="Kim H.J."/>
            <person name="Shin K.H."/>
            <person name="Hagiwara A."/>
            <person name="Han J."/>
            <person name="Park H.G."/>
            <person name="Lee J.S."/>
        </authorList>
    </citation>
    <scope>NUCLEOTIDE SEQUENCE</scope>
</reference>
<accession>A0A291LM93</accession>
<protein>
    <recommendedName>
        <fullName evidence="10">Elongation of very long chain fatty acids protein</fullName>
        <ecNumber evidence="10">2.3.1.199</ecNumber>
    </recommendedName>
    <alternativeName>
        <fullName evidence="10">Very-long-chain 3-oxoacyl-CoA synthase</fullName>
    </alternativeName>
</protein>
<name>A0A291LM93_9BILA</name>
<feature type="transmembrane region" description="Helical" evidence="10">
    <location>
        <begin position="37"/>
        <end position="54"/>
    </location>
</feature>
<keyword evidence="2 10" id="KW-0444">Lipid biosynthesis</keyword>
<dbReference type="PANTHER" id="PTHR11157:SF126">
    <property type="entry name" value="ELONGATION OF VERY LONG CHAIN FATTY ACIDS PROTEIN"/>
    <property type="match status" value="1"/>
</dbReference>
<dbReference type="EMBL" id="MF768965">
    <property type="protein sequence ID" value="ATI22176.1"/>
    <property type="molecule type" value="mRNA"/>
</dbReference>
<evidence type="ECO:0000256" key="3">
    <source>
        <dbReference type="ARBA" id="ARBA00022679"/>
    </source>
</evidence>
<dbReference type="GO" id="GO:0009922">
    <property type="term" value="F:fatty acid elongase activity"/>
    <property type="evidence" value="ECO:0007669"/>
    <property type="project" value="UniProtKB-EC"/>
</dbReference>
<comment type="subcellular location">
    <subcellularLocation>
        <location evidence="1">Membrane</location>
        <topology evidence="1">Multi-pass membrane protein</topology>
    </subcellularLocation>
</comment>
<feature type="transmembrane region" description="Helical" evidence="10">
    <location>
        <begin position="146"/>
        <end position="163"/>
    </location>
</feature>
<dbReference type="PROSITE" id="PS01188">
    <property type="entry name" value="ELO"/>
    <property type="match status" value="1"/>
</dbReference>
<proteinExistence type="evidence at transcript level"/>
<evidence type="ECO:0000256" key="6">
    <source>
        <dbReference type="ARBA" id="ARBA00022989"/>
    </source>
</evidence>
<dbReference type="GO" id="GO:0019367">
    <property type="term" value="P:fatty acid elongation, saturated fatty acid"/>
    <property type="evidence" value="ECO:0007669"/>
    <property type="project" value="TreeGrafter"/>
</dbReference>
<dbReference type="GO" id="GO:0030148">
    <property type="term" value="P:sphingolipid biosynthetic process"/>
    <property type="evidence" value="ECO:0007669"/>
    <property type="project" value="TreeGrafter"/>
</dbReference>
<dbReference type="GO" id="GO:0034626">
    <property type="term" value="P:fatty acid elongation, polyunsaturated fatty acid"/>
    <property type="evidence" value="ECO:0007669"/>
    <property type="project" value="TreeGrafter"/>
</dbReference>
<comment type="similarity">
    <text evidence="10">Belongs to the ELO family.</text>
</comment>
<evidence type="ECO:0000256" key="1">
    <source>
        <dbReference type="ARBA" id="ARBA00004141"/>
    </source>
</evidence>
<keyword evidence="4 10" id="KW-0812">Transmembrane</keyword>
<dbReference type="GO" id="GO:0042761">
    <property type="term" value="P:very long-chain fatty acid biosynthetic process"/>
    <property type="evidence" value="ECO:0007669"/>
    <property type="project" value="TreeGrafter"/>
</dbReference>
<evidence type="ECO:0000313" key="12">
    <source>
        <dbReference type="EMBL" id="ATI22176.1"/>
    </source>
</evidence>
<dbReference type="PANTHER" id="PTHR11157">
    <property type="entry name" value="FATTY ACID ACYL TRANSFERASE-RELATED"/>
    <property type="match status" value="1"/>
</dbReference>
<keyword evidence="7 10" id="KW-0443">Lipid metabolism</keyword>
<gene>
    <name evidence="13" type="primary">Elovl2</name>
    <name evidence="13" type="synonym">5</name>
</gene>